<gene>
    <name evidence="3" type="ORF">Cvel_17378</name>
</gene>
<dbReference type="PANTHER" id="PTHR12121">
    <property type="entry name" value="CARBON CATABOLITE REPRESSOR PROTEIN 4"/>
    <property type="match status" value="1"/>
</dbReference>
<feature type="region of interest" description="Disordered" evidence="1">
    <location>
        <begin position="441"/>
        <end position="479"/>
    </location>
</feature>
<dbReference type="SUPFAM" id="SSF56219">
    <property type="entry name" value="DNase I-like"/>
    <property type="match status" value="1"/>
</dbReference>
<feature type="compositionally biased region" description="Basic and acidic residues" evidence="1">
    <location>
        <begin position="286"/>
        <end position="305"/>
    </location>
</feature>
<dbReference type="InterPro" id="IPR050410">
    <property type="entry name" value="CCR4/nocturin_mRNA_transcr"/>
</dbReference>
<reference evidence="3" key="1">
    <citation type="submission" date="2014-11" db="EMBL/GenBank/DDBJ databases">
        <authorList>
            <person name="Otto D Thomas"/>
            <person name="Naeem Raeece"/>
        </authorList>
    </citation>
    <scope>NUCLEOTIDE SEQUENCE</scope>
</reference>
<feature type="region of interest" description="Disordered" evidence="1">
    <location>
        <begin position="260"/>
        <end position="312"/>
    </location>
</feature>
<dbReference type="InterPro" id="IPR005135">
    <property type="entry name" value="Endo/exonuclease/phosphatase"/>
</dbReference>
<organism evidence="3">
    <name type="scientific">Chromera velia CCMP2878</name>
    <dbReference type="NCBI Taxonomy" id="1169474"/>
    <lineage>
        <taxon>Eukaryota</taxon>
        <taxon>Sar</taxon>
        <taxon>Alveolata</taxon>
        <taxon>Colpodellida</taxon>
        <taxon>Chromeraceae</taxon>
        <taxon>Chromera</taxon>
    </lineage>
</organism>
<dbReference type="EMBL" id="CDMZ01000421">
    <property type="protein sequence ID" value="CEM13946.1"/>
    <property type="molecule type" value="Genomic_DNA"/>
</dbReference>
<dbReference type="AlphaFoldDB" id="A0A0G4FK59"/>
<feature type="domain" description="Endonuclease/exonuclease/phosphatase" evidence="2">
    <location>
        <begin position="66"/>
        <end position="401"/>
    </location>
</feature>
<dbReference type="VEuPathDB" id="CryptoDB:Cvel_17378"/>
<dbReference type="GO" id="GO:0000175">
    <property type="term" value="F:3'-5'-RNA exonuclease activity"/>
    <property type="evidence" value="ECO:0007669"/>
    <property type="project" value="TreeGrafter"/>
</dbReference>
<evidence type="ECO:0000259" key="2">
    <source>
        <dbReference type="Pfam" id="PF03372"/>
    </source>
</evidence>
<name>A0A0G4FK59_9ALVE</name>
<dbReference type="InterPro" id="IPR036691">
    <property type="entry name" value="Endo/exonu/phosph_ase_sf"/>
</dbReference>
<dbReference type="Gene3D" id="3.60.10.10">
    <property type="entry name" value="Endonuclease/exonuclease/phosphatase"/>
    <property type="match status" value="1"/>
</dbReference>
<proteinExistence type="predicted"/>
<accession>A0A0G4FK59</accession>
<evidence type="ECO:0000313" key="3">
    <source>
        <dbReference type="EMBL" id="CEM13946.1"/>
    </source>
</evidence>
<evidence type="ECO:0000256" key="1">
    <source>
        <dbReference type="SAM" id="MobiDB-lite"/>
    </source>
</evidence>
<dbReference type="PANTHER" id="PTHR12121:SF36">
    <property type="entry name" value="ENDONUCLEASE_EXONUCLEASE_PHOSPHATASE DOMAIN-CONTAINING PROTEIN"/>
    <property type="match status" value="1"/>
</dbReference>
<sequence>MVSIVPKNTSLGTLNPEYLRVLSYNLLAPIYVRPLDLRTGQVQAFAAFLWAEPADQVLAWEVRWPRLRKELEESRADVICLQEVQFSSSEAGGGTAPAFSLPDFLQLEGYEWRLPSLEEMTEMAERNKRVLGQYVAIGNAVLWRRERLQPSPQDKDTRHQSTRVSVCLQPQQGSALAVNPRPCAFTSVHLDATDEAKRVKQLCQALVVSKEMYGCTDLIICGDMNTDFAPGTAVARFDSLTAKPTEEELVEECRAALRLDSSDMPMEEEEGGNQKSASAAASAQCEVEKEGLEGGEGVAEKEKDNANQTPSVEQLDQWRALHKEAMLAVRERRVRLERAPTGPTRSGYGYGATAGPCVSFKLDHFLFSGSSLRLHTLWETLEADRESEMAGLPNMKCPSDHLPIGAAFERKAVETVEPSRVKEIEAAVEAVEASQSEALASLSRQMEGEAAALPQSENTNEGEKGKGKGKAKGKPSPEMVAHLQRRRRLEKELKGQQKGERERLVQGLSVLELELVDALVGAAEGGSVLLRKAAKGQAPATVWVEHGPARQYTHKR</sequence>
<protein>
    <recommendedName>
        <fullName evidence="2">Endonuclease/exonuclease/phosphatase domain-containing protein</fullName>
    </recommendedName>
</protein>
<dbReference type="Pfam" id="PF03372">
    <property type="entry name" value="Exo_endo_phos"/>
    <property type="match status" value="1"/>
</dbReference>